<feature type="compositionally biased region" description="Low complexity" evidence="1">
    <location>
        <begin position="61"/>
        <end position="71"/>
    </location>
</feature>
<protein>
    <submittedName>
        <fullName evidence="3">Uncharacterized protein</fullName>
    </submittedName>
</protein>
<proteinExistence type="predicted"/>
<sequence length="222" mass="23687">MPEQTKEGFLEEVPLKDEGTPGKSSHMPANPQKWASQSGASIAGLPTNQEPEQELESQTKASPGRAAGARVPRPPGPAHSPPKARPAAVSRACPEFPGRRPAAGAQYCLKGRKKRKGGSVGNCQVTGRGYITFSFTIDNLAQCMKETASPGQEREAAGKLEHTAFSGLSTDGPVHPMPFACHSSTGVARGQLHLSNHKPSSWNSSPQPSPSQVLRWVLWRHT</sequence>
<keyword evidence="2" id="KW-1185">Reference proteome</keyword>
<feature type="compositionally biased region" description="Basic and acidic residues" evidence="1">
    <location>
        <begin position="1"/>
        <end position="20"/>
    </location>
</feature>
<evidence type="ECO:0000313" key="2">
    <source>
        <dbReference type="Proteomes" id="UP000248484"/>
    </source>
</evidence>
<accession>A0A9W2WHT2</accession>
<dbReference type="GeneID" id="114484987"/>
<organism evidence="2 3">
    <name type="scientific">Physeter macrocephalus</name>
    <name type="common">Sperm whale</name>
    <name type="synonym">Physeter catodon</name>
    <dbReference type="NCBI Taxonomy" id="9755"/>
    <lineage>
        <taxon>Eukaryota</taxon>
        <taxon>Metazoa</taxon>
        <taxon>Chordata</taxon>
        <taxon>Craniata</taxon>
        <taxon>Vertebrata</taxon>
        <taxon>Euteleostomi</taxon>
        <taxon>Mammalia</taxon>
        <taxon>Eutheria</taxon>
        <taxon>Laurasiatheria</taxon>
        <taxon>Artiodactyla</taxon>
        <taxon>Whippomorpha</taxon>
        <taxon>Cetacea</taxon>
        <taxon>Odontoceti</taxon>
        <taxon>Physeteridae</taxon>
        <taxon>Physeter</taxon>
    </lineage>
</organism>
<feature type="compositionally biased region" description="Pro residues" evidence="1">
    <location>
        <begin position="72"/>
        <end position="84"/>
    </location>
</feature>
<feature type="region of interest" description="Disordered" evidence="1">
    <location>
        <begin position="1"/>
        <end position="102"/>
    </location>
</feature>
<reference evidence="3" key="1">
    <citation type="submission" date="2025-08" db="UniProtKB">
        <authorList>
            <consortium name="RefSeq"/>
        </authorList>
    </citation>
    <scope>IDENTIFICATION</scope>
    <source>
        <tissue evidence="3">Muscle</tissue>
    </source>
</reference>
<dbReference type="RefSeq" id="XP_054938732.1">
    <property type="nucleotide sequence ID" value="XM_055082757.1"/>
</dbReference>
<dbReference type="Proteomes" id="UP000248484">
    <property type="component" value="Unplaced"/>
</dbReference>
<dbReference type="KEGG" id="pcad:114484987"/>
<feature type="compositionally biased region" description="Polar residues" evidence="1">
    <location>
        <begin position="33"/>
        <end position="60"/>
    </location>
</feature>
<gene>
    <name evidence="3" type="primary">LOC114484987</name>
</gene>
<name>A0A9W2WHT2_PHYMC</name>
<evidence type="ECO:0000256" key="1">
    <source>
        <dbReference type="SAM" id="MobiDB-lite"/>
    </source>
</evidence>
<evidence type="ECO:0000313" key="3">
    <source>
        <dbReference type="RefSeq" id="XP_054938732.1"/>
    </source>
</evidence>
<dbReference type="AlphaFoldDB" id="A0A9W2WHT2"/>